<dbReference type="OrthoDB" id="9793489at2"/>
<organism evidence="3 4">
    <name type="scientific">Chitinophaga skermanii</name>
    <dbReference type="NCBI Taxonomy" id="331697"/>
    <lineage>
        <taxon>Bacteria</taxon>
        <taxon>Pseudomonadati</taxon>
        <taxon>Bacteroidota</taxon>
        <taxon>Chitinophagia</taxon>
        <taxon>Chitinophagales</taxon>
        <taxon>Chitinophagaceae</taxon>
        <taxon>Chitinophaga</taxon>
    </lineage>
</organism>
<feature type="chain" id="PRO_5016337209" evidence="1">
    <location>
        <begin position="19"/>
        <end position="474"/>
    </location>
</feature>
<dbReference type="Gene3D" id="3.40.710.10">
    <property type="entry name" value="DD-peptidase/beta-lactamase superfamily"/>
    <property type="match status" value="1"/>
</dbReference>
<evidence type="ECO:0000259" key="2">
    <source>
        <dbReference type="Pfam" id="PF00144"/>
    </source>
</evidence>
<gene>
    <name evidence="3" type="ORF">LX64_01881</name>
</gene>
<feature type="signal peptide" evidence="1">
    <location>
        <begin position="1"/>
        <end position="18"/>
    </location>
</feature>
<evidence type="ECO:0000313" key="3">
    <source>
        <dbReference type="EMBL" id="RAJ06754.1"/>
    </source>
</evidence>
<dbReference type="InterPro" id="IPR001466">
    <property type="entry name" value="Beta-lactam-related"/>
</dbReference>
<keyword evidence="1" id="KW-0732">Signal</keyword>
<dbReference type="RefSeq" id="WP_111597346.1">
    <property type="nucleotide sequence ID" value="NZ_QLLL01000003.1"/>
</dbReference>
<comment type="caution">
    <text evidence="3">The sequence shown here is derived from an EMBL/GenBank/DDBJ whole genome shotgun (WGS) entry which is preliminary data.</text>
</comment>
<accession>A0A327QSY5</accession>
<dbReference type="SUPFAM" id="SSF56601">
    <property type="entry name" value="beta-lactamase/transpeptidase-like"/>
    <property type="match status" value="1"/>
</dbReference>
<dbReference type="InterPro" id="IPR050491">
    <property type="entry name" value="AmpC-like"/>
</dbReference>
<dbReference type="PANTHER" id="PTHR46825:SF8">
    <property type="entry name" value="BETA-LACTAMASE-RELATED"/>
    <property type="match status" value="1"/>
</dbReference>
<proteinExistence type="predicted"/>
<dbReference type="EMBL" id="QLLL01000003">
    <property type="protein sequence ID" value="RAJ06754.1"/>
    <property type="molecule type" value="Genomic_DNA"/>
</dbReference>
<evidence type="ECO:0000313" key="4">
    <source>
        <dbReference type="Proteomes" id="UP000249547"/>
    </source>
</evidence>
<dbReference type="Pfam" id="PF00144">
    <property type="entry name" value="Beta-lactamase"/>
    <property type="match status" value="1"/>
</dbReference>
<dbReference type="AlphaFoldDB" id="A0A327QSY5"/>
<reference evidence="3 4" key="1">
    <citation type="submission" date="2018-06" db="EMBL/GenBank/DDBJ databases">
        <title>Genomic Encyclopedia of Archaeal and Bacterial Type Strains, Phase II (KMG-II): from individual species to whole genera.</title>
        <authorList>
            <person name="Goeker M."/>
        </authorList>
    </citation>
    <scope>NUCLEOTIDE SEQUENCE [LARGE SCALE GENOMIC DNA]</scope>
    <source>
        <strain evidence="3 4">DSM 23857</strain>
    </source>
</reference>
<protein>
    <submittedName>
        <fullName evidence="3">CubicO group peptidase (Beta-lactamase class C family)</fullName>
    </submittedName>
</protein>
<evidence type="ECO:0000256" key="1">
    <source>
        <dbReference type="SAM" id="SignalP"/>
    </source>
</evidence>
<dbReference type="InterPro" id="IPR012338">
    <property type="entry name" value="Beta-lactam/transpept-like"/>
</dbReference>
<dbReference type="PANTHER" id="PTHR46825">
    <property type="entry name" value="D-ALANYL-D-ALANINE-CARBOXYPEPTIDASE/ENDOPEPTIDASE AMPH"/>
    <property type="match status" value="1"/>
</dbReference>
<dbReference type="Proteomes" id="UP000249547">
    <property type="component" value="Unassembled WGS sequence"/>
</dbReference>
<sequence length="474" mass="52603">MRKLFVLCLLICSSILHAQDSKKPVVDLVFKFLQELGNPASGVAYQMLDSSFQQKVSQQRLGQLGMLVLDGFGVVKALNIDSVANDGMHFFTATYLEGTAGVQIKMTSEQKISYFTLVDIPSNSATDKFKEYQNPLANARDSFVHKVAMQFMNIANTRSAIIGVVQGTGMQIYGYGETTKGSKRIPKPNDLYEIGSITKTFTSTLLALEVIKGKMKLNDPVNKYLSKQTPTLQLHDTLMRLVHLSNHSSGFGLIPKDLFKDASVADPYAKYTSEKMLRYLLDTPKITFTPGTKFSNSNYAVGLLGEIMALQNNTTYEGLLEKQIWNPLGMNDTRITLNEEQKSRFVPGYTLDGVESAHWNFTGMAASGGIRSTMADMVTYARAMMWEAPKDLSKAFELMRKETLFDASSGTRVALGWLIIPKERTIYAIDGGTGGFSSLMVFEPNTKTAVIVLTNVNIHQVFGMDILDWLLKNQ</sequence>
<name>A0A327QSY5_9BACT</name>
<feature type="domain" description="Beta-lactamase-related" evidence="2">
    <location>
        <begin position="151"/>
        <end position="457"/>
    </location>
</feature>
<keyword evidence="4" id="KW-1185">Reference proteome</keyword>